<dbReference type="Pfam" id="PF00990">
    <property type="entry name" value="GGDEF"/>
    <property type="match status" value="1"/>
</dbReference>
<dbReference type="SUPFAM" id="SSF141868">
    <property type="entry name" value="EAL domain-like"/>
    <property type="match status" value="1"/>
</dbReference>
<gene>
    <name evidence="5" type="ORF">E6C76_05515</name>
</gene>
<dbReference type="GO" id="GO:0071732">
    <property type="term" value="P:cellular response to nitric oxide"/>
    <property type="evidence" value="ECO:0007669"/>
    <property type="project" value="UniProtKB-ARBA"/>
</dbReference>
<dbReference type="PANTHER" id="PTHR44757:SF2">
    <property type="entry name" value="BIOFILM ARCHITECTURE MAINTENANCE PROTEIN MBAA"/>
    <property type="match status" value="1"/>
</dbReference>
<dbReference type="Proteomes" id="UP000308430">
    <property type="component" value="Unassembled WGS sequence"/>
</dbReference>
<keyword evidence="2" id="KW-1133">Transmembrane helix</keyword>
<dbReference type="InterPro" id="IPR029787">
    <property type="entry name" value="Nucleotide_cyclase"/>
</dbReference>
<dbReference type="EMBL" id="SSOC01000002">
    <property type="protein sequence ID" value="THF66301.1"/>
    <property type="molecule type" value="Genomic_DNA"/>
</dbReference>
<name>A0A4S4B180_9RHOO</name>
<sequence length="700" mass="75736">MGDETVPRPGYRISLRRLSFWLALGCVLALLLGVAVVATVTHSALRLAERGGADTSAQRMEGLRAVGNLERMIALGDQFQAEAVSGRWRDIGLTMQALALHPSVGALGAGNGDGVDGFEVASHLLRLREQEGSGPPEARAALAARREAYWLQSRVVMQAVADDVAAGMVREVATAAEEISRGARMVLAATLAGALAAAALGAILLVAMRCHLFTPLLRIADALAGWRRGEDLAGRLPEVHSEEMGEMVEAVSRLAKAQHALERATLYDPLTGLSNRYGLEARLAQAIGHARRQGGRMALMFIDLDRFKTVNDSFGHASGDELLRIVADRFSGCLSEGDLVARLGGDEFVVVLGELAHVQDAAQVAQKLLDCACRPARVQGFELRLSASIGICLFPDDGQDAGALMRHADIAMYQAKAQGRAGFRFFEAVMNEAVARRLQIETELRQALDRHEFRLHFQPQMDPAGQRIVAAEALIRWQRESGELVSPAAFIPVAEESGLVADIGLWVLQSACEQLAEWRSAGLEPVRLAINLSARQLRDPELPVLVERVLSRQRIDPALLELEVTESVAMQRPETTIANLRALKALGVSLAIDDFGTGYSSLAYLKLFPLDRLKLDQTFVRDIEHDPNDASICAATVGLAHSLRLELVAEGVETRAQHAFLRDLGCDLLQGYLFHRPMPAGAFAVLLEHQQAGGPPARGV</sequence>
<dbReference type="RefSeq" id="WP_136347250.1">
    <property type="nucleotide sequence ID" value="NZ_SSOC01000002.1"/>
</dbReference>
<keyword evidence="2" id="KW-0812">Transmembrane</keyword>
<dbReference type="InterPro" id="IPR052155">
    <property type="entry name" value="Biofilm_reg_signaling"/>
</dbReference>
<evidence type="ECO:0000259" key="4">
    <source>
        <dbReference type="PROSITE" id="PS50887"/>
    </source>
</evidence>
<dbReference type="Gene3D" id="3.20.20.450">
    <property type="entry name" value="EAL domain"/>
    <property type="match status" value="1"/>
</dbReference>
<dbReference type="Gene3D" id="3.30.70.270">
    <property type="match status" value="1"/>
</dbReference>
<organism evidence="5 6">
    <name type="scientific">Pseudothauera nasutitermitis</name>
    <dbReference type="NCBI Taxonomy" id="2565930"/>
    <lineage>
        <taxon>Bacteria</taxon>
        <taxon>Pseudomonadati</taxon>
        <taxon>Pseudomonadota</taxon>
        <taxon>Betaproteobacteria</taxon>
        <taxon>Rhodocyclales</taxon>
        <taxon>Zoogloeaceae</taxon>
        <taxon>Pseudothauera</taxon>
    </lineage>
</organism>
<evidence type="ECO:0000256" key="2">
    <source>
        <dbReference type="SAM" id="Phobius"/>
    </source>
</evidence>
<dbReference type="FunFam" id="3.20.20.450:FF:000001">
    <property type="entry name" value="Cyclic di-GMP phosphodiesterase yahA"/>
    <property type="match status" value="1"/>
</dbReference>
<feature type="transmembrane region" description="Helical" evidence="2">
    <location>
        <begin position="186"/>
        <end position="208"/>
    </location>
</feature>
<dbReference type="FunFam" id="3.30.70.270:FF:000001">
    <property type="entry name" value="Diguanylate cyclase domain protein"/>
    <property type="match status" value="1"/>
</dbReference>
<evidence type="ECO:0000313" key="5">
    <source>
        <dbReference type="EMBL" id="THF66301.1"/>
    </source>
</evidence>
<dbReference type="NCBIfam" id="TIGR00254">
    <property type="entry name" value="GGDEF"/>
    <property type="match status" value="1"/>
</dbReference>
<dbReference type="InterPro" id="IPR035919">
    <property type="entry name" value="EAL_sf"/>
</dbReference>
<dbReference type="CDD" id="cd01948">
    <property type="entry name" value="EAL"/>
    <property type="match status" value="1"/>
</dbReference>
<dbReference type="PROSITE" id="PS50883">
    <property type="entry name" value="EAL"/>
    <property type="match status" value="1"/>
</dbReference>
<dbReference type="CDD" id="cd01949">
    <property type="entry name" value="GGDEF"/>
    <property type="match status" value="1"/>
</dbReference>
<comment type="caution">
    <text evidence="5">The sequence shown here is derived from an EMBL/GenBank/DDBJ whole genome shotgun (WGS) entry which is preliminary data.</text>
</comment>
<evidence type="ECO:0000256" key="1">
    <source>
        <dbReference type="ARBA" id="ARBA00051114"/>
    </source>
</evidence>
<dbReference type="GO" id="GO:0071111">
    <property type="term" value="F:cyclic-guanylate-specific phosphodiesterase activity"/>
    <property type="evidence" value="ECO:0007669"/>
    <property type="project" value="UniProtKB-EC"/>
</dbReference>
<dbReference type="PANTHER" id="PTHR44757">
    <property type="entry name" value="DIGUANYLATE CYCLASE DGCP"/>
    <property type="match status" value="1"/>
</dbReference>
<keyword evidence="6" id="KW-1185">Reference proteome</keyword>
<dbReference type="InterPro" id="IPR043128">
    <property type="entry name" value="Rev_trsase/Diguanyl_cyclase"/>
</dbReference>
<feature type="domain" description="EAL" evidence="3">
    <location>
        <begin position="437"/>
        <end position="691"/>
    </location>
</feature>
<dbReference type="SMART" id="SM00267">
    <property type="entry name" value="GGDEF"/>
    <property type="match status" value="1"/>
</dbReference>
<dbReference type="InterPro" id="IPR000160">
    <property type="entry name" value="GGDEF_dom"/>
</dbReference>
<evidence type="ECO:0000313" key="6">
    <source>
        <dbReference type="Proteomes" id="UP000308430"/>
    </source>
</evidence>
<dbReference type="Pfam" id="PF00563">
    <property type="entry name" value="EAL"/>
    <property type="match status" value="1"/>
</dbReference>
<evidence type="ECO:0000259" key="3">
    <source>
        <dbReference type="PROSITE" id="PS50883"/>
    </source>
</evidence>
<proteinExistence type="predicted"/>
<keyword evidence="2" id="KW-0472">Membrane</keyword>
<comment type="catalytic activity">
    <reaction evidence="1">
        <text>3',3'-c-di-GMP + H2O = 5'-phosphoguanylyl(3'-&gt;5')guanosine + H(+)</text>
        <dbReference type="Rhea" id="RHEA:24902"/>
        <dbReference type="ChEBI" id="CHEBI:15377"/>
        <dbReference type="ChEBI" id="CHEBI:15378"/>
        <dbReference type="ChEBI" id="CHEBI:58754"/>
        <dbReference type="ChEBI" id="CHEBI:58805"/>
        <dbReference type="EC" id="3.1.4.52"/>
    </reaction>
    <physiologicalReaction direction="left-to-right" evidence="1">
        <dbReference type="Rhea" id="RHEA:24903"/>
    </physiologicalReaction>
</comment>
<dbReference type="SUPFAM" id="SSF55073">
    <property type="entry name" value="Nucleotide cyclase"/>
    <property type="match status" value="1"/>
</dbReference>
<dbReference type="SMART" id="SM00052">
    <property type="entry name" value="EAL"/>
    <property type="match status" value="1"/>
</dbReference>
<feature type="domain" description="GGDEF" evidence="4">
    <location>
        <begin position="295"/>
        <end position="428"/>
    </location>
</feature>
<dbReference type="PROSITE" id="PS50887">
    <property type="entry name" value="GGDEF"/>
    <property type="match status" value="1"/>
</dbReference>
<reference evidence="5 6" key="1">
    <citation type="submission" date="2019-04" db="EMBL/GenBank/DDBJ databases">
        <title>Azoarcus nasutitermitis sp. nov. isolated from termite nest.</title>
        <authorList>
            <person name="Lin S.-Y."/>
            <person name="Hameed A."/>
            <person name="Hsu Y.-H."/>
            <person name="Young C.-C."/>
        </authorList>
    </citation>
    <scope>NUCLEOTIDE SEQUENCE [LARGE SCALE GENOMIC DNA]</scope>
    <source>
        <strain evidence="5 6">CC-YHH838</strain>
    </source>
</reference>
<dbReference type="OrthoDB" id="9813903at2"/>
<accession>A0A4S4B180</accession>
<dbReference type="AlphaFoldDB" id="A0A4S4B180"/>
<feature type="transmembrane region" description="Helical" evidence="2">
    <location>
        <begin position="20"/>
        <end position="40"/>
    </location>
</feature>
<dbReference type="InterPro" id="IPR001633">
    <property type="entry name" value="EAL_dom"/>
</dbReference>
<protein>
    <submittedName>
        <fullName evidence="5">EAL domain-containing protein</fullName>
    </submittedName>
</protein>